<sequence length="101" mass="11198">LTLVFQIALATEPEKTVDNSPNDEGKAEEGKFDVDDVSKMKNNVEIPEIETDPVNQNTIDIQDEPPKGLVQELTAAIVNQLKAEGEYCLGFKTLHMVSIKR</sequence>
<feature type="non-terminal residue" evidence="2">
    <location>
        <position position="1"/>
    </location>
</feature>
<feature type="region of interest" description="Disordered" evidence="1">
    <location>
        <begin position="14"/>
        <end position="37"/>
    </location>
</feature>
<dbReference type="AlphaFoldDB" id="A0A0H5QL33"/>
<accession>A0A0H5QL33</accession>
<protein>
    <submittedName>
        <fullName evidence="2">Uncharacterized protein</fullName>
    </submittedName>
</protein>
<evidence type="ECO:0000256" key="1">
    <source>
        <dbReference type="SAM" id="MobiDB-lite"/>
    </source>
</evidence>
<organism evidence="2">
    <name type="scientific">Spongospora subterranea</name>
    <dbReference type="NCBI Taxonomy" id="70186"/>
    <lineage>
        <taxon>Eukaryota</taxon>
        <taxon>Sar</taxon>
        <taxon>Rhizaria</taxon>
        <taxon>Endomyxa</taxon>
        <taxon>Phytomyxea</taxon>
        <taxon>Plasmodiophorida</taxon>
        <taxon>Plasmodiophoridae</taxon>
        <taxon>Spongospora</taxon>
    </lineage>
</organism>
<evidence type="ECO:0000313" key="2">
    <source>
        <dbReference type="EMBL" id="CRZ02312.1"/>
    </source>
</evidence>
<name>A0A0H5QL33_9EUKA</name>
<reference evidence="2" key="1">
    <citation type="submission" date="2015-04" db="EMBL/GenBank/DDBJ databases">
        <title>The genome sequence of the plant pathogenic Rhizarian Plasmodiophora brassicae reveals insights in its biotrophic life cycle and the origin of chitin synthesis.</title>
        <authorList>
            <person name="Schwelm A."/>
            <person name="Fogelqvist J."/>
            <person name="Knaust A."/>
            <person name="Julke S."/>
            <person name="Lilja T."/>
            <person name="Dhandapani V."/>
            <person name="Bonilla-Rosso G."/>
            <person name="Karlsson M."/>
            <person name="Shevchenko A."/>
            <person name="Choi S.R."/>
            <person name="Kim H.G."/>
            <person name="Park J.Y."/>
            <person name="Lim Y.P."/>
            <person name="Ludwig-Muller J."/>
            <person name="Dixelius C."/>
        </authorList>
    </citation>
    <scope>NUCLEOTIDE SEQUENCE</scope>
    <source>
        <tissue evidence="2">Potato root galls</tissue>
    </source>
</reference>
<proteinExistence type="predicted"/>
<dbReference type="EMBL" id="HACM01001870">
    <property type="protein sequence ID" value="CRZ02312.1"/>
    <property type="molecule type" value="Transcribed_RNA"/>
</dbReference>